<comment type="similarity">
    <text evidence="2">Belongs to the glycosyltransferase 4 family. MraY subfamily.</text>
</comment>
<keyword evidence="5 7" id="KW-1133">Transmembrane helix</keyword>
<dbReference type="PROSITE" id="PS01347">
    <property type="entry name" value="MRAY_1"/>
    <property type="match status" value="1"/>
</dbReference>
<dbReference type="Pfam" id="PF10555">
    <property type="entry name" value="MraY_sig1"/>
    <property type="match status" value="1"/>
</dbReference>
<feature type="transmembrane region" description="Helical" evidence="7">
    <location>
        <begin position="406"/>
        <end position="425"/>
    </location>
</feature>
<dbReference type="PROSITE" id="PS01348">
    <property type="entry name" value="MRAY_2"/>
    <property type="match status" value="1"/>
</dbReference>
<comment type="caution">
    <text evidence="8">The sequence shown here is derived from an EMBL/GenBank/DDBJ whole genome shotgun (WGS) entry which is preliminary data.</text>
</comment>
<evidence type="ECO:0000256" key="1">
    <source>
        <dbReference type="ARBA" id="ARBA00004141"/>
    </source>
</evidence>
<dbReference type="GO" id="GO:0005886">
    <property type="term" value="C:plasma membrane"/>
    <property type="evidence" value="ECO:0007669"/>
    <property type="project" value="TreeGrafter"/>
</dbReference>
<keyword evidence="9" id="KW-1185">Reference proteome</keyword>
<dbReference type="EMBL" id="LVLJ01002937">
    <property type="protein sequence ID" value="OAE23099.1"/>
    <property type="molecule type" value="Genomic_DNA"/>
</dbReference>
<evidence type="ECO:0000313" key="8">
    <source>
        <dbReference type="EMBL" id="OAE23099.1"/>
    </source>
</evidence>
<dbReference type="GO" id="GO:0008963">
    <property type="term" value="F:phospho-N-acetylmuramoyl-pentapeptide-transferase activity"/>
    <property type="evidence" value="ECO:0007669"/>
    <property type="project" value="InterPro"/>
</dbReference>
<dbReference type="InterPro" id="IPR018480">
    <property type="entry name" value="PNAcMuramoyl-5peptid_Trfase_CS"/>
</dbReference>
<dbReference type="InterPro" id="IPR000715">
    <property type="entry name" value="Glycosyl_transferase_4"/>
</dbReference>
<feature type="transmembrane region" description="Helical" evidence="7">
    <location>
        <begin position="305"/>
        <end position="326"/>
    </location>
</feature>
<dbReference type="HAMAP" id="MF_00038">
    <property type="entry name" value="MraY"/>
    <property type="match status" value="1"/>
</dbReference>
<dbReference type="Proteomes" id="UP000077202">
    <property type="component" value="Unassembled WGS sequence"/>
</dbReference>
<evidence type="ECO:0000256" key="6">
    <source>
        <dbReference type="ARBA" id="ARBA00023136"/>
    </source>
</evidence>
<comment type="subcellular location">
    <subcellularLocation>
        <location evidence="1">Membrane</location>
        <topology evidence="1">Multi-pass membrane protein</topology>
    </subcellularLocation>
</comment>
<gene>
    <name evidence="8" type="ORF">AXG93_2930s1020</name>
</gene>
<evidence type="ECO:0000256" key="4">
    <source>
        <dbReference type="ARBA" id="ARBA00022692"/>
    </source>
</evidence>
<keyword evidence="3" id="KW-0808">Transferase</keyword>
<dbReference type="PANTHER" id="PTHR22926">
    <property type="entry name" value="PHOSPHO-N-ACETYLMURAMOYL-PENTAPEPTIDE-TRANSFERASE"/>
    <property type="match status" value="1"/>
</dbReference>
<evidence type="ECO:0000313" key="9">
    <source>
        <dbReference type="Proteomes" id="UP000077202"/>
    </source>
</evidence>
<evidence type="ECO:0000256" key="2">
    <source>
        <dbReference type="ARBA" id="ARBA00005583"/>
    </source>
</evidence>
<dbReference type="CDD" id="cd06852">
    <property type="entry name" value="GT_MraY"/>
    <property type="match status" value="1"/>
</dbReference>
<dbReference type="GO" id="GO:0044038">
    <property type="term" value="P:cell wall macromolecule biosynthetic process"/>
    <property type="evidence" value="ECO:0007669"/>
    <property type="project" value="TreeGrafter"/>
</dbReference>
<keyword evidence="6 7" id="KW-0472">Membrane</keyword>
<proteinExistence type="inferred from homology"/>
<feature type="transmembrane region" description="Helical" evidence="7">
    <location>
        <begin position="261"/>
        <end position="284"/>
    </location>
</feature>
<dbReference type="GO" id="GO:0071555">
    <property type="term" value="P:cell wall organization"/>
    <property type="evidence" value="ECO:0007669"/>
    <property type="project" value="TreeGrafter"/>
</dbReference>
<feature type="transmembrane region" description="Helical" evidence="7">
    <location>
        <begin position="490"/>
        <end position="510"/>
    </location>
</feature>
<feature type="transmembrane region" description="Helical" evidence="7">
    <location>
        <begin position="569"/>
        <end position="588"/>
    </location>
</feature>
<feature type="transmembrane region" description="Helical" evidence="7">
    <location>
        <begin position="332"/>
        <end position="350"/>
    </location>
</feature>
<evidence type="ECO:0000256" key="7">
    <source>
        <dbReference type="SAM" id="Phobius"/>
    </source>
</evidence>
<sequence>MEDPPTVLSLPIIAPVSTPSTWFKLEKILKWRTAFEERIELPLALGGSDFTPSVPHNGLEVLVVFTIRSSFFQFVEMLKARITSGFQTPVEWPRHASRDFSLQVQLSALQDSVFPHIVYTCYKCGAIPSLSISGARFTLGTTPRTLLAVQFNLPSGAIESGARRKKRAVHCFSSVNEAEELPTDEHTNGPMEVTDTHYEEEKPAALPISMTTHMPDSEKEELLTRHAAWMVAGYFVLAVGALLFVDSYLSSNSRTTRGLYYLTLPFLFSATIATIMGYIFVPILRTIKASQILRKEGPTTHFVKCGTPTMGGLFFIPVGVIVAGLFNRASSVEVYGVMTMTLVYAGIGLLDDGLSLFRKHNYGLPGKVKFTLQVVAGIMFFFWLESANVSSPYKITNTLPLPAPVGLLYVGKWYMALTSFCCTAMSNGVNLTDGLDGLAGGTVAVAFIWMAVAVLHCNPCLGAFGSSMAGACFGFLVHNRYKATVFMGDTGSLALGGGLAAMAACSGMFFPLFIASGVFVIETVSVMGQVFYFQLTKRMYGQGRRWLRMAPFHHHLELSGMKETSITKVAYAVGMILSILAACTGLLIS</sequence>
<name>A0A176VQD8_MARPO</name>
<accession>A0A176VQD8</accession>
<evidence type="ECO:0000256" key="5">
    <source>
        <dbReference type="ARBA" id="ARBA00022989"/>
    </source>
</evidence>
<dbReference type="PANTHER" id="PTHR22926:SF5">
    <property type="entry name" value="PHOSPHO-N-ACETYLMURAMOYL-PENTAPEPTIDE-TRANSFERASE HOMOLOG"/>
    <property type="match status" value="1"/>
</dbReference>
<reference evidence="8" key="1">
    <citation type="submission" date="2016-03" db="EMBL/GenBank/DDBJ databases">
        <title>Mechanisms controlling the formation of the plant cell surface in tip-growing cells are functionally conserved among land plants.</title>
        <authorList>
            <person name="Honkanen S."/>
            <person name="Jones V.A."/>
            <person name="Morieri G."/>
            <person name="Champion C."/>
            <person name="Hetherington A.J."/>
            <person name="Kelly S."/>
            <person name="Saint-Marcoux D."/>
            <person name="Proust H."/>
            <person name="Prescott H."/>
            <person name="Dolan L."/>
        </authorList>
    </citation>
    <scope>NUCLEOTIDE SEQUENCE [LARGE SCALE GENOMIC DNA]</scope>
    <source>
        <tissue evidence="8">Whole gametophyte</tissue>
    </source>
</reference>
<evidence type="ECO:0000256" key="3">
    <source>
        <dbReference type="ARBA" id="ARBA00022679"/>
    </source>
</evidence>
<feature type="transmembrane region" description="Helical" evidence="7">
    <location>
        <begin position="370"/>
        <end position="386"/>
    </location>
</feature>
<feature type="transmembrane region" description="Helical" evidence="7">
    <location>
        <begin position="461"/>
        <end position="478"/>
    </location>
</feature>
<protein>
    <recommendedName>
        <fullName evidence="10">Phospho-N-acetylmuramoyl-pentapeptide-transferase</fullName>
    </recommendedName>
</protein>
<organism evidence="8 9">
    <name type="scientific">Marchantia polymorpha subsp. ruderalis</name>
    <dbReference type="NCBI Taxonomy" id="1480154"/>
    <lineage>
        <taxon>Eukaryota</taxon>
        <taxon>Viridiplantae</taxon>
        <taxon>Streptophyta</taxon>
        <taxon>Embryophyta</taxon>
        <taxon>Marchantiophyta</taxon>
        <taxon>Marchantiopsida</taxon>
        <taxon>Marchantiidae</taxon>
        <taxon>Marchantiales</taxon>
        <taxon>Marchantiaceae</taxon>
        <taxon>Marchantia</taxon>
    </lineage>
</organism>
<dbReference type="NCBIfam" id="TIGR00445">
    <property type="entry name" value="mraY"/>
    <property type="match status" value="1"/>
</dbReference>
<dbReference type="AlphaFoldDB" id="A0A176VQD8"/>
<feature type="transmembrane region" description="Helical" evidence="7">
    <location>
        <begin position="437"/>
        <end position="455"/>
    </location>
</feature>
<feature type="transmembrane region" description="Helical" evidence="7">
    <location>
        <begin position="227"/>
        <end position="249"/>
    </location>
</feature>
<evidence type="ECO:0008006" key="10">
    <source>
        <dbReference type="Google" id="ProtNLM"/>
    </source>
</evidence>
<keyword evidence="4 7" id="KW-0812">Transmembrane</keyword>
<dbReference type="Pfam" id="PF00953">
    <property type="entry name" value="Glycos_transf_4"/>
    <property type="match status" value="1"/>
</dbReference>
<dbReference type="InterPro" id="IPR003524">
    <property type="entry name" value="PNAcMuramoyl-5peptid_Trfase"/>
</dbReference>